<comment type="caution">
    <text evidence="2">The sequence shown here is derived from an EMBL/GenBank/DDBJ whole genome shotgun (WGS) entry which is preliminary data.</text>
</comment>
<evidence type="ECO:0000313" key="2">
    <source>
        <dbReference type="EMBL" id="OAX79068.1"/>
    </source>
</evidence>
<feature type="non-terminal residue" evidence="2">
    <location>
        <position position="1"/>
    </location>
</feature>
<accession>A0A1B7NQL3</accession>
<feature type="compositionally biased region" description="Acidic residues" evidence="1">
    <location>
        <begin position="459"/>
        <end position="471"/>
    </location>
</feature>
<organism evidence="2 3">
    <name type="scientific">Emergomyces africanus</name>
    <dbReference type="NCBI Taxonomy" id="1955775"/>
    <lineage>
        <taxon>Eukaryota</taxon>
        <taxon>Fungi</taxon>
        <taxon>Dikarya</taxon>
        <taxon>Ascomycota</taxon>
        <taxon>Pezizomycotina</taxon>
        <taxon>Eurotiomycetes</taxon>
        <taxon>Eurotiomycetidae</taxon>
        <taxon>Onygenales</taxon>
        <taxon>Ajellomycetaceae</taxon>
        <taxon>Emergomyces</taxon>
    </lineage>
</organism>
<reference evidence="2 3" key="1">
    <citation type="submission" date="2015-07" db="EMBL/GenBank/DDBJ databases">
        <title>Emmonsia species relationships and genome sequence.</title>
        <authorList>
            <person name="Cuomo C.A."/>
            <person name="Schwartz I.S."/>
            <person name="Kenyon C."/>
            <person name="de Hoog G.S."/>
            <person name="Govender N.P."/>
            <person name="Botha A."/>
            <person name="Moreno L."/>
            <person name="de Vries M."/>
            <person name="Munoz J.F."/>
            <person name="Stielow J.B."/>
        </authorList>
    </citation>
    <scope>NUCLEOTIDE SEQUENCE [LARGE SCALE GENOMIC DNA]</scope>
    <source>
        <strain evidence="2 3">CBS 136260</strain>
    </source>
</reference>
<dbReference type="Proteomes" id="UP000091918">
    <property type="component" value="Unassembled WGS sequence"/>
</dbReference>
<evidence type="ECO:0000313" key="3">
    <source>
        <dbReference type="Proteomes" id="UP000091918"/>
    </source>
</evidence>
<dbReference type="AlphaFoldDB" id="A0A1B7NQL3"/>
<protein>
    <submittedName>
        <fullName evidence="2">Uncharacterized protein</fullName>
    </submittedName>
</protein>
<proteinExistence type="predicted"/>
<dbReference type="EMBL" id="LGUA01001173">
    <property type="protein sequence ID" value="OAX79068.1"/>
    <property type="molecule type" value="Genomic_DNA"/>
</dbReference>
<name>A0A1B7NQL3_9EURO</name>
<keyword evidence="3" id="KW-1185">Reference proteome</keyword>
<evidence type="ECO:0000256" key="1">
    <source>
        <dbReference type="SAM" id="MobiDB-lite"/>
    </source>
</evidence>
<dbReference type="STRING" id="1658172.A0A1B7NQL3"/>
<feature type="region of interest" description="Disordered" evidence="1">
    <location>
        <begin position="442"/>
        <end position="486"/>
    </location>
</feature>
<dbReference type="OrthoDB" id="4179303at2759"/>
<sequence length="538" mass="61910">IGSGKQAVVGISKPSDEQATWGLDLSNELLKEILDHLSRDPEKCVSVDRRAYLSIESFKRPSPPEPIPLIYDVKNGFQEDYRTDVDRFREVCKRFADLGASYKFSRVVVRFSESAFRKLDLLSSSPHLARHPRNFTYIIRSFFVEDRDKLSELFLTADSSKLKISEHHRRLEEQRRLVTSGEDFASLKRAMLAFKSLQHIKILKVQDEAERELLQFIERHDNPLDPLVSLDWKPACSHAVQTLAVALLESQPPINRFSGPQINPQAALTLKRAPVDMVSALAVKLTCLEIHFDATRYVNAEMRELSEVFHTLFMAAKNMEAVHLGFPSRIPLDLRLEDIFHNVYWEKLRAFGIQAWRLDSEEIIDFARRHRRTLRGLRLRDVLLKEGSMWKDILSMLREEMDNLEWVSLRRIDYSNSFDEKWATSADISDIQSFPNSDSEDDDLFDMYDADGNGNANNNDDDYESIGDESDGMSSHNGDNGPRAHQIELSPDTAISLISSFSRWATPLTSISADELEDNGINVEYRQRKLWEEWVISK</sequence>
<gene>
    <name evidence="2" type="ORF">ACJ72_06613</name>
</gene>